<reference evidence="2 3" key="1">
    <citation type="submission" date="2023-03" db="EMBL/GenBank/DDBJ databases">
        <title>Draft genome sequence of type strain Streptomyces ferralitis JCM 14344.</title>
        <authorList>
            <person name="Klaysubun C."/>
            <person name="Duangmal K."/>
        </authorList>
    </citation>
    <scope>NUCLEOTIDE SEQUENCE [LARGE SCALE GENOMIC DNA]</scope>
    <source>
        <strain evidence="2 3">JCM 14344</strain>
    </source>
</reference>
<evidence type="ECO:0000313" key="2">
    <source>
        <dbReference type="EMBL" id="MDF2254557.1"/>
    </source>
</evidence>
<dbReference type="RefSeq" id="WP_275807146.1">
    <property type="nucleotide sequence ID" value="NZ_BAAANM010000020.1"/>
</dbReference>
<evidence type="ECO:0000256" key="1">
    <source>
        <dbReference type="SAM" id="MobiDB-lite"/>
    </source>
</evidence>
<evidence type="ECO:0000313" key="3">
    <source>
        <dbReference type="Proteomes" id="UP001220022"/>
    </source>
</evidence>
<accession>A0ABT5YSG9</accession>
<dbReference type="Proteomes" id="UP001220022">
    <property type="component" value="Unassembled WGS sequence"/>
</dbReference>
<proteinExistence type="predicted"/>
<dbReference type="EMBL" id="JARHTQ010000001">
    <property type="protein sequence ID" value="MDF2254557.1"/>
    <property type="molecule type" value="Genomic_DNA"/>
</dbReference>
<feature type="region of interest" description="Disordered" evidence="1">
    <location>
        <begin position="1"/>
        <end position="33"/>
    </location>
</feature>
<organism evidence="2 3">
    <name type="scientific">Streptantibioticus ferralitis</name>
    <dbReference type="NCBI Taxonomy" id="236510"/>
    <lineage>
        <taxon>Bacteria</taxon>
        <taxon>Bacillati</taxon>
        <taxon>Actinomycetota</taxon>
        <taxon>Actinomycetes</taxon>
        <taxon>Kitasatosporales</taxon>
        <taxon>Streptomycetaceae</taxon>
        <taxon>Streptantibioticus</taxon>
    </lineage>
</organism>
<sequence length="71" mass="7305">MINGWGPGGRPSDTRSGDAGRQPLPDYGGADVDDLAERTAHPVLGAVLAGLRGRARHAGEAVAYHEDSPSV</sequence>
<name>A0ABT5YSG9_9ACTN</name>
<comment type="caution">
    <text evidence="2">The sequence shown here is derived from an EMBL/GenBank/DDBJ whole genome shotgun (WGS) entry which is preliminary data.</text>
</comment>
<protein>
    <submittedName>
        <fullName evidence="2">Uncharacterized protein</fullName>
    </submittedName>
</protein>
<dbReference type="NCBIfam" id="NF041709">
    <property type="entry name" value="RiPP_phane_YxD"/>
    <property type="match status" value="1"/>
</dbReference>
<gene>
    <name evidence="2" type="ORF">P2L57_02050</name>
</gene>
<keyword evidence="3" id="KW-1185">Reference proteome</keyword>